<dbReference type="InterPro" id="IPR036961">
    <property type="entry name" value="Kinesin_motor_dom_sf"/>
</dbReference>
<sequence length="380" mass="43391">MLNNLFADQQKSFQVAVRYLPLQVHHMQNLPEILCVDKKNNQITLVDSNLQEKLNKKFCLDKVYDLQDNQSMVYNEIVEPLVESSLNGFNATLLVYGEYQQSKDFTLEGDKSNLEEMGIIPRVSQQIFSKIEQNPNKEFIIRVSSLQILNENINDLLQKQNQNLFLRENQYHQVFVEKLTSVLVTNHEEFMKQIELAKKNSLGSSNTMNNNYVRGHTIHQIQIQKYDKNSIENALNVSILNIVSLAGFERISKVGCFGKNLSESILVNKSLSTLEKVTIALSKPGNQHIPYRESQLTRILQNSLGGNSKTVLLTVISIENYETSLQALKFAERAKNIKNKPSVNKIQDNDIIKSFREQYSSISLSRNSSFSNLSQTNNAL</sequence>
<dbReference type="GO" id="GO:0005524">
    <property type="term" value="F:ATP binding"/>
    <property type="evidence" value="ECO:0007669"/>
    <property type="project" value="InterPro"/>
</dbReference>
<dbReference type="InParanoid" id="I7M853"/>
<dbReference type="AlphaFoldDB" id="I7M853"/>
<evidence type="ECO:0000313" key="5">
    <source>
        <dbReference type="EMBL" id="EAR97189.1"/>
    </source>
</evidence>
<dbReference type="eggNOG" id="KOG4280">
    <property type="taxonomic scope" value="Eukaryota"/>
</dbReference>
<dbReference type="InterPro" id="IPR027417">
    <property type="entry name" value="P-loop_NTPase"/>
</dbReference>
<dbReference type="PRINTS" id="PR00380">
    <property type="entry name" value="KINESINHEAVY"/>
</dbReference>
<dbReference type="InterPro" id="IPR027640">
    <property type="entry name" value="Kinesin-like_fam"/>
</dbReference>
<dbReference type="GeneID" id="7832917"/>
<dbReference type="PANTHER" id="PTHR47968">
    <property type="entry name" value="CENTROMERE PROTEIN E"/>
    <property type="match status" value="1"/>
</dbReference>
<name>I7M853_TETTS</name>
<dbReference type="EMBL" id="GG662667">
    <property type="protein sequence ID" value="EAR97189.1"/>
    <property type="molecule type" value="Genomic_DNA"/>
</dbReference>
<dbReference type="Gene3D" id="3.40.850.10">
    <property type="entry name" value="Kinesin motor domain"/>
    <property type="match status" value="1"/>
</dbReference>
<dbReference type="HOGENOM" id="CLU_001485_2_1_1"/>
<dbReference type="PANTHER" id="PTHR47968:SF75">
    <property type="entry name" value="CENTROMERE-ASSOCIATED PROTEIN E"/>
    <property type="match status" value="1"/>
</dbReference>
<organism evidence="5 6">
    <name type="scientific">Tetrahymena thermophila (strain SB210)</name>
    <dbReference type="NCBI Taxonomy" id="312017"/>
    <lineage>
        <taxon>Eukaryota</taxon>
        <taxon>Sar</taxon>
        <taxon>Alveolata</taxon>
        <taxon>Ciliophora</taxon>
        <taxon>Intramacronucleata</taxon>
        <taxon>Oligohymenophorea</taxon>
        <taxon>Hymenostomatida</taxon>
        <taxon>Tetrahymenina</taxon>
        <taxon>Tetrahymenidae</taxon>
        <taxon>Tetrahymena</taxon>
    </lineage>
</organism>
<evidence type="ECO:0000256" key="3">
    <source>
        <dbReference type="PROSITE-ProRule" id="PRU00283"/>
    </source>
</evidence>
<keyword evidence="1" id="KW-0175">Coiled coil</keyword>
<protein>
    <submittedName>
        <fullName evidence="5">Kinesin motor catalytic domain protein</fullName>
    </submittedName>
</protein>
<dbReference type="SMART" id="SM00129">
    <property type="entry name" value="KISc"/>
    <property type="match status" value="1"/>
</dbReference>
<dbReference type="SUPFAM" id="SSF52540">
    <property type="entry name" value="P-loop containing nucleoside triphosphate hydrolases"/>
    <property type="match status" value="1"/>
</dbReference>
<dbReference type="RefSeq" id="XP_001017434.1">
    <property type="nucleotide sequence ID" value="XM_001017434.1"/>
</dbReference>
<evidence type="ECO:0000256" key="1">
    <source>
        <dbReference type="ARBA" id="ARBA00023054"/>
    </source>
</evidence>
<dbReference type="GO" id="GO:0003777">
    <property type="term" value="F:microtubule motor activity"/>
    <property type="evidence" value="ECO:0007669"/>
    <property type="project" value="InterPro"/>
</dbReference>
<dbReference type="InterPro" id="IPR001752">
    <property type="entry name" value="Kinesin_motor_dom"/>
</dbReference>
<dbReference type="KEGG" id="tet:TTHERM_00481230"/>
<dbReference type="STRING" id="312017.I7M853"/>
<gene>
    <name evidence="5" type="ORF">TTHERM_00481230</name>
</gene>
<comment type="similarity">
    <text evidence="3">Belongs to the TRAFAC class myosin-kinesin ATPase superfamily. Kinesin family.</text>
</comment>
<evidence type="ECO:0000313" key="6">
    <source>
        <dbReference type="Proteomes" id="UP000009168"/>
    </source>
</evidence>
<reference evidence="6" key="1">
    <citation type="journal article" date="2006" name="PLoS Biol.">
        <title>Macronuclear genome sequence of the ciliate Tetrahymena thermophila, a model eukaryote.</title>
        <authorList>
            <person name="Eisen J.A."/>
            <person name="Coyne R.S."/>
            <person name="Wu M."/>
            <person name="Wu D."/>
            <person name="Thiagarajan M."/>
            <person name="Wortman J.R."/>
            <person name="Badger J.H."/>
            <person name="Ren Q."/>
            <person name="Amedeo P."/>
            <person name="Jones K.M."/>
            <person name="Tallon L.J."/>
            <person name="Delcher A.L."/>
            <person name="Salzberg S.L."/>
            <person name="Silva J.C."/>
            <person name="Haas B.J."/>
            <person name="Majoros W.H."/>
            <person name="Farzad M."/>
            <person name="Carlton J.M."/>
            <person name="Smith R.K. Jr."/>
            <person name="Garg J."/>
            <person name="Pearlman R.E."/>
            <person name="Karrer K.M."/>
            <person name="Sun L."/>
            <person name="Manning G."/>
            <person name="Elde N.C."/>
            <person name="Turkewitz A.P."/>
            <person name="Asai D.J."/>
            <person name="Wilkes D.E."/>
            <person name="Wang Y."/>
            <person name="Cai H."/>
            <person name="Collins K."/>
            <person name="Stewart B.A."/>
            <person name="Lee S.R."/>
            <person name="Wilamowska K."/>
            <person name="Weinberg Z."/>
            <person name="Ruzzo W.L."/>
            <person name="Wloga D."/>
            <person name="Gaertig J."/>
            <person name="Frankel J."/>
            <person name="Tsao C.-C."/>
            <person name="Gorovsky M.A."/>
            <person name="Keeling P.J."/>
            <person name="Waller R.F."/>
            <person name="Patron N.J."/>
            <person name="Cherry J.M."/>
            <person name="Stover N.A."/>
            <person name="Krieger C.J."/>
            <person name="del Toro C."/>
            <person name="Ryder H.F."/>
            <person name="Williamson S.C."/>
            <person name="Barbeau R.A."/>
            <person name="Hamilton E.P."/>
            <person name="Orias E."/>
        </authorList>
    </citation>
    <scope>NUCLEOTIDE SEQUENCE [LARGE SCALE GENOMIC DNA]</scope>
    <source>
        <strain evidence="6">SB210</strain>
    </source>
</reference>
<evidence type="ECO:0000256" key="2">
    <source>
        <dbReference type="ARBA" id="ARBA00023175"/>
    </source>
</evidence>
<comment type="caution">
    <text evidence="3">Lacks conserved residue(s) required for the propagation of feature annotation.</text>
</comment>
<dbReference type="Proteomes" id="UP000009168">
    <property type="component" value="Unassembled WGS sequence"/>
</dbReference>
<dbReference type="GO" id="GO:0008017">
    <property type="term" value="F:microtubule binding"/>
    <property type="evidence" value="ECO:0007669"/>
    <property type="project" value="InterPro"/>
</dbReference>
<proteinExistence type="inferred from homology"/>
<dbReference type="PROSITE" id="PS50067">
    <property type="entry name" value="KINESIN_MOTOR_2"/>
    <property type="match status" value="1"/>
</dbReference>
<keyword evidence="6" id="KW-1185">Reference proteome</keyword>
<accession>I7M853</accession>
<keyword evidence="2" id="KW-0505">Motor protein</keyword>
<dbReference type="Pfam" id="PF00225">
    <property type="entry name" value="Kinesin"/>
    <property type="match status" value="1"/>
</dbReference>
<dbReference type="GO" id="GO:0007018">
    <property type="term" value="P:microtubule-based movement"/>
    <property type="evidence" value="ECO:0007669"/>
    <property type="project" value="InterPro"/>
</dbReference>
<evidence type="ECO:0000259" key="4">
    <source>
        <dbReference type="PROSITE" id="PS50067"/>
    </source>
</evidence>
<dbReference type="OrthoDB" id="313183at2759"/>
<feature type="domain" description="Kinesin motor" evidence="4">
    <location>
        <begin position="12"/>
        <end position="337"/>
    </location>
</feature>